<evidence type="ECO:0000256" key="2">
    <source>
        <dbReference type="ARBA" id="ARBA00006971"/>
    </source>
</evidence>
<evidence type="ECO:0000256" key="1">
    <source>
        <dbReference type="ARBA" id="ARBA00004167"/>
    </source>
</evidence>
<keyword evidence="6" id="KW-0378">Hydrolase</keyword>
<evidence type="ECO:0000256" key="4">
    <source>
        <dbReference type="SAM" id="Phobius"/>
    </source>
</evidence>
<organism evidence="6 7">
    <name type="scientific">Neptunomonas concharum</name>
    <dbReference type="NCBI Taxonomy" id="1031538"/>
    <lineage>
        <taxon>Bacteria</taxon>
        <taxon>Pseudomonadati</taxon>
        <taxon>Pseudomonadota</taxon>
        <taxon>Gammaproteobacteria</taxon>
        <taxon>Oceanospirillales</taxon>
        <taxon>Oceanospirillaceae</taxon>
        <taxon>Neptunomonas</taxon>
    </lineage>
</organism>
<sequence>MLKRSDLGNALLDSRNLLIGLLLSIPFLYLLSGLYSVGGEQRGIHYRFGKLINDNVPPGMHYHLPYPIESVVLLPASRIRSMEVDYSQLGTQMQAKELLTGDENLVSMKLLVEYSVAESGAFIHNSQDAEAVLLQLAYAQGALAVARWDIDALLTSGRHRLQQELKLNLQKLLHTLQLGIRISSVQIRQLEPPATVKRAFEQANTAKAEQLKWVQDAKAQRSSRLAESRANIRQYRLQADATANELLKRSEGDSQRLQLQINEYSKAPSTMGPRIYSEMLERVLDKAQLQIFSPSQDHQ</sequence>
<evidence type="ECO:0000259" key="5">
    <source>
        <dbReference type="SMART" id="SM00244"/>
    </source>
</evidence>
<dbReference type="InterPro" id="IPR010201">
    <property type="entry name" value="HflK"/>
</dbReference>
<dbReference type="GO" id="GO:0006508">
    <property type="term" value="P:proteolysis"/>
    <property type="evidence" value="ECO:0007669"/>
    <property type="project" value="UniProtKB-KW"/>
</dbReference>
<dbReference type="GO" id="GO:0008233">
    <property type="term" value="F:peptidase activity"/>
    <property type="evidence" value="ECO:0007669"/>
    <property type="project" value="UniProtKB-KW"/>
</dbReference>
<feature type="transmembrane region" description="Helical" evidence="4">
    <location>
        <begin position="17"/>
        <end position="37"/>
    </location>
</feature>
<keyword evidence="3" id="KW-0175">Coiled coil</keyword>
<feature type="domain" description="Band 7" evidence="5">
    <location>
        <begin position="32"/>
        <end position="204"/>
    </location>
</feature>
<protein>
    <submittedName>
        <fullName evidence="6">Protease modulator HflK</fullName>
    </submittedName>
</protein>
<dbReference type="SMART" id="SM00244">
    <property type="entry name" value="PHB"/>
    <property type="match status" value="1"/>
</dbReference>
<dbReference type="Proteomes" id="UP000324760">
    <property type="component" value="Chromosome"/>
</dbReference>
<dbReference type="GO" id="GO:0016020">
    <property type="term" value="C:membrane"/>
    <property type="evidence" value="ECO:0007669"/>
    <property type="project" value="UniProtKB-SubCell"/>
</dbReference>
<keyword evidence="6" id="KW-0645">Protease</keyword>
<dbReference type="PANTHER" id="PTHR42911:SF1">
    <property type="entry name" value="MODULATOR OF FTSH PROTEASE HFLC"/>
    <property type="match status" value="1"/>
</dbReference>
<proteinExistence type="inferred from homology"/>
<dbReference type="CDD" id="cd03404">
    <property type="entry name" value="SPFH_HflK"/>
    <property type="match status" value="1"/>
</dbReference>
<gene>
    <name evidence="6" type="ORF">F0U83_11005</name>
</gene>
<dbReference type="EMBL" id="CP043869">
    <property type="protein sequence ID" value="QEQ97198.1"/>
    <property type="molecule type" value="Genomic_DNA"/>
</dbReference>
<reference evidence="6 7" key="1">
    <citation type="journal article" date="2019" name="Biochem. Eng. J.">
        <title>Metabolic engineering of the marine bacteria Neptunomonas concharum for the production of acetoin and meso-2,3-butanediol from acetate.</title>
        <authorList>
            <person name="Li W."/>
            <person name="Pu N."/>
            <person name="Liu C.-X."/>
            <person name="Yuan Q.-P."/>
            <person name="Li Z.-J."/>
        </authorList>
    </citation>
    <scope>NUCLEOTIDE SEQUENCE [LARGE SCALE GENOMIC DNA]</scope>
    <source>
        <strain evidence="6 7">JCM17730</strain>
    </source>
</reference>
<evidence type="ECO:0000313" key="6">
    <source>
        <dbReference type="EMBL" id="QEQ97198.1"/>
    </source>
</evidence>
<dbReference type="Gene3D" id="3.30.479.30">
    <property type="entry name" value="Band 7 domain"/>
    <property type="match status" value="1"/>
</dbReference>
<dbReference type="SUPFAM" id="SSF117892">
    <property type="entry name" value="Band 7/SPFH domain"/>
    <property type="match status" value="1"/>
</dbReference>
<dbReference type="Pfam" id="PF01145">
    <property type="entry name" value="Band_7"/>
    <property type="match status" value="1"/>
</dbReference>
<dbReference type="InterPro" id="IPR036013">
    <property type="entry name" value="Band_7/SPFH_dom_sf"/>
</dbReference>
<evidence type="ECO:0000313" key="7">
    <source>
        <dbReference type="Proteomes" id="UP000324760"/>
    </source>
</evidence>
<dbReference type="KEGG" id="ncu:F0U83_11005"/>
<accession>A0A5P1RC46</accession>
<keyword evidence="4" id="KW-1133">Transmembrane helix</keyword>
<keyword evidence="4" id="KW-0812">Transmembrane</keyword>
<name>A0A5P1RC46_9GAMM</name>
<keyword evidence="4" id="KW-0472">Membrane</keyword>
<comment type="subcellular location">
    <subcellularLocation>
        <location evidence="1">Membrane</location>
        <topology evidence="1">Single-pass membrane protein</topology>
    </subcellularLocation>
</comment>
<keyword evidence="7" id="KW-1185">Reference proteome</keyword>
<dbReference type="InterPro" id="IPR001107">
    <property type="entry name" value="Band_7"/>
</dbReference>
<dbReference type="AlphaFoldDB" id="A0A5P1RC46"/>
<feature type="coiled-coil region" evidence="3">
    <location>
        <begin position="225"/>
        <end position="267"/>
    </location>
</feature>
<dbReference type="OrthoDB" id="9809197at2"/>
<comment type="similarity">
    <text evidence="2">Belongs to the band 7/mec-2 family. HflK subfamily.</text>
</comment>
<evidence type="ECO:0000256" key="3">
    <source>
        <dbReference type="SAM" id="Coils"/>
    </source>
</evidence>
<dbReference type="PANTHER" id="PTHR42911">
    <property type="entry name" value="MODULATOR OF FTSH PROTEASE HFLC"/>
    <property type="match status" value="1"/>
</dbReference>
<dbReference type="RefSeq" id="WP_138987493.1">
    <property type="nucleotide sequence ID" value="NZ_CP043869.1"/>
</dbReference>